<sequence>TRFTVKTGTMPEHLRRKGKGDGGKTDGGRETQTDWVEQGGECVSVSWVRVAGPRRETWSGPTGVSFQLGVEAKKTLKLDRRRP</sequence>
<evidence type="ECO:0000313" key="2">
    <source>
        <dbReference type="EMBL" id="KAK1880292.1"/>
    </source>
</evidence>
<feature type="region of interest" description="Disordered" evidence="1">
    <location>
        <begin position="1"/>
        <end position="38"/>
    </location>
</feature>
<feature type="non-terminal residue" evidence="2">
    <location>
        <position position="83"/>
    </location>
</feature>
<gene>
    <name evidence="2" type="ORF">KUDE01_025820</name>
</gene>
<evidence type="ECO:0000313" key="3">
    <source>
        <dbReference type="Proteomes" id="UP001228049"/>
    </source>
</evidence>
<dbReference type="Proteomes" id="UP001228049">
    <property type="component" value="Unassembled WGS sequence"/>
</dbReference>
<dbReference type="GO" id="GO:0008233">
    <property type="term" value="F:peptidase activity"/>
    <property type="evidence" value="ECO:0007669"/>
    <property type="project" value="UniProtKB-KW"/>
</dbReference>
<feature type="non-terminal residue" evidence="2">
    <location>
        <position position="1"/>
    </location>
</feature>
<keyword evidence="3" id="KW-1185">Reference proteome</keyword>
<accession>A0AAD9BBZ0</accession>
<comment type="caution">
    <text evidence="2">The sequence shown here is derived from an EMBL/GenBank/DDBJ whole genome shotgun (WGS) entry which is preliminary data.</text>
</comment>
<reference evidence="2" key="1">
    <citation type="submission" date="2023-04" db="EMBL/GenBank/DDBJ databases">
        <title>Chromosome-level genome of Chaenocephalus aceratus.</title>
        <authorList>
            <person name="Park H."/>
        </authorList>
    </citation>
    <scope>NUCLEOTIDE SEQUENCE</scope>
    <source>
        <strain evidence="2">DE</strain>
        <tissue evidence="2">Muscle</tissue>
    </source>
</reference>
<organism evidence="2 3">
    <name type="scientific">Dissostichus eleginoides</name>
    <name type="common">Patagonian toothfish</name>
    <name type="synonym">Dissostichus amissus</name>
    <dbReference type="NCBI Taxonomy" id="100907"/>
    <lineage>
        <taxon>Eukaryota</taxon>
        <taxon>Metazoa</taxon>
        <taxon>Chordata</taxon>
        <taxon>Craniata</taxon>
        <taxon>Vertebrata</taxon>
        <taxon>Euteleostomi</taxon>
        <taxon>Actinopterygii</taxon>
        <taxon>Neopterygii</taxon>
        <taxon>Teleostei</taxon>
        <taxon>Neoteleostei</taxon>
        <taxon>Acanthomorphata</taxon>
        <taxon>Eupercaria</taxon>
        <taxon>Perciformes</taxon>
        <taxon>Notothenioidei</taxon>
        <taxon>Nototheniidae</taxon>
        <taxon>Dissostichus</taxon>
    </lineage>
</organism>
<feature type="compositionally biased region" description="Basic and acidic residues" evidence="1">
    <location>
        <begin position="19"/>
        <end position="32"/>
    </location>
</feature>
<evidence type="ECO:0000256" key="1">
    <source>
        <dbReference type="SAM" id="MobiDB-lite"/>
    </source>
</evidence>
<name>A0AAD9BBZ0_DISEL</name>
<dbReference type="EMBL" id="JASDAP010000025">
    <property type="protein sequence ID" value="KAK1880292.1"/>
    <property type="molecule type" value="Genomic_DNA"/>
</dbReference>
<proteinExistence type="predicted"/>
<protein>
    <submittedName>
        <fullName evidence="2">Lon protease</fullName>
    </submittedName>
</protein>
<dbReference type="AlphaFoldDB" id="A0AAD9BBZ0"/>
<keyword evidence="2" id="KW-0378">Hydrolase</keyword>
<dbReference type="GO" id="GO:0006508">
    <property type="term" value="P:proteolysis"/>
    <property type="evidence" value="ECO:0007669"/>
    <property type="project" value="UniProtKB-KW"/>
</dbReference>
<keyword evidence="2" id="KW-0645">Protease</keyword>